<keyword evidence="1" id="KW-0472">Membrane</keyword>
<protein>
    <submittedName>
        <fullName evidence="2">Uncharacterized protein</fullName>
    </submittedName>
</protein>
<sequence length="251" mass="28659">MTSRLLNIFKDNSLILKWIMVLLAGFCFLWSFQLFIAGNAYYSVKNDIEGWQLSPEKASIKQVDSGLSKIGSAIDYFPDNALYYQIQGQLFEWKAIVEKRSEESVDAGSDLNTNNANLNNAATSYQKSLLLRPTWSGSWIGLASVKLLQNALDNEFYYYVKNAKQAGPQDAIVHKFIVEFGLEMFSVRSIHYVKIKEQLKQHLNLGLQNPLSRDFVLKAIQKHNASGTVCRWLRDASYPVRKRIPNCITYD</sequence>
<name>A0A126PZB9_ALTMA</name>
<dbReference type="EMBL" id="CP014323">
    <property type="protein sequence ID" value="AMJ98130.1"/>
    <property type="molecule type" value="Genomic_DNA"/>
</dbReference>
<dbReference type="OrthoDB" id="5736952at2"/>
<dbReference type="RefSeq" id="WP_061094770.1">
    <property type="nucleotide sequence ID" value="NZ_CP014323.1"/>
</dbReference>
<evidence type="ECO:0000313" key="2">
    <source>
        <dbReference type="EMBL" id="AMJ98130.1"/>
    </source>
</evidence>
<dbReference type="AlphaFoldDB" id="A0A126PZB9"/>
<accession>A0A126PZB9</accession>
<feature type="transmembrane region" description="Helical" evidence="1">
    <location>
        <begin position="15"/>
        <end position="36"/>
    </location>
</feature>
<dbReference type="Proteomes" id="UP000063991">
    <property type="component" value="Chromosome"/>
</dbReference>
<evidence type="ECO:0000313" key="3">
    <source>
        <dbReference type="Proteomes" id="UP000063991"/>
    </source>
</evidence>
<dbReference type="NCBIfam" id="NF038257">
    <property type="entry name" value="exopoly_VpsP"/>
    <property type="match status" value="1"/>
</dbReference>
<evidence type="ECO:0000256" key="1">
    <source>
        <dbReference type="SAM" id="Phobius"/>
    </source>
</evidence>
<keyword evidence="1" id="KW-0812">Transmembrane</keyword>
<organism evidence="2 3">
    <name type="scientific">Alteromonas macleodii</name>
    <name type="common">Pseudoalteromonas macleodii</name>
    <dbReference type="NCBI Taxonomy" id="28108"/>
    <lineage>
        <taxon>Bacteria</taxon>
        <taxon>Pseudomonadati</taxon>
        <taxon>Pseudomonadota</taxon>
        <taxon>Gammaproteobacteria</taxon>
        <taxon>Alteromonadales</taxon>
        <taxon>Alteromonadaceae</taxon>
        <taxon>Alteromonas/Salinimonas group</taxon>
        <taxon>Alteromonas</taxon>
    </lineage>
</organism>
<gene>
    <name evidence="2" type="ORF">AVL55_08140</name>
</gene>
<keyword evidence="1" id="KW-1133">Transmembrane helix</keyword>
<proteinExistence type="predicted"/>
<reference evidence="2 3" key="1">
    <citation type="submission" date="2015-12" db="EMBL/GenBank/DDBJ databases">
        <authorList>
            <person name="Shamseldin A."/>
            <person name="Moawad H."/>
            <person name="Abd El-Rahim W.M."/>
            <person name="Sadowsky M.J."/>
        </authorList>
    </citation>
    <scope>NUCLEOTIDE SEQUENCE [LARGE SCALE GENOMIC DNA]</scope>
    <source>
        <strain evidence="2 3">D7</strain>
    </source>
</reference>